<organism evidence="9 10">
    <name type="scientific">Bathycoccus prasinos</name>
    <dbReference type="NCBI Taxonomy" id="41875"/>
    <lineage>
        <taxon>Eukaryota</taxon>
        <taxon>Viridiplantae</taxon>
        <taxon>Chlorophyta</taxon>
        <taxon>Mamiellophyceae</taxon>
        <taxon>Mamiellales</taxon>
        <taxon>Bathycoccaceae</taxon>
        <taxon>Bathycoccus</taxon>
    </lineage>
</organism>
<feature type="compositionally biased region" description="Low complexity" evidence="6">
    <location>
        <begin position="46"/>
        <end position="59"/>
    </location>
</feature>
<dbReference type="InterPro" id="IPR011701">
    <property type="entry name" value="MFS"/>
</dbReference>
<dbReference type="Proteomes" id="UP000198341">
    <property type="component" value="Chromosome 5"/>
</dbReference>
<evidence type="ECO:0000256" key="7">
    <source>
        <dbReference type="SAM" id="Phobius"/>
    </source>
</evidence>
<dbReference type="Pfam" id="PF07690">
    <property type="entry name" value="MFS_1"/>
    <property type="match status" value="2"/>
</dbReference>
<evidence type="ECO:0000256" key="2">
    <source>
        <dbReference type="ARBA" id="ARBA00022448"/>
    </source>
</evidence>
<dbReference type="RefSeq" id="XP_007513193.1">
    <property type="nucleotide sequence ID" value="XM_007513131.1"/>
</dbReference>
<dbReference type="PANTHER" id="PTHR23504:SF15">
    <property type="entry name" value="MAJOR FACILITATOR SUPERFAMILY (MFS) PROFILE DOMAIN-CONTAINING PROTEIN"/>
    <property type="match status" value="1"/>
</dbReference>
<keyword evidence="3 7" id="KW-0812">Transmembrane</keyword>
<dbReference type="PROSITE" id="PS50850">
    <property type="entry name" value="MFS"/>
    <property type="match status" value="1"/>
</dbReference>
<feature type="compositionally biased region" description="Basic and acidic residues" evidence="6">
    <location>
        <begin position="1"/>
        <end position="12"/>
    </location>
</feature>
<accession>K8EFE5</accession>
<feature type="transmembrane region" description="Helical" evidence="7">
    <location>
        <begin position="444"/>
        <end position="462"/>
    </location>
</feature>
<evidence type="ECO:0000313" key="10">
    <source>
        <dbReference type="Proteomes" id="UP000198341"/>
    </source>
</evidence>
<keyword evidence="5 7" id="KW-0472">Membrane</keyword>
<feature type="transmembrane region" description="Helical" evidence="7">
    <location>
        <begin position="109"/>
        <end position="130"/>
    </location>
</feature>
<dbReference type="eggNOG" id="ENOG502S27F">
    <property type="taxonomic scope" value="Eukaryota"/>
</dbReference>
<feature type="transmembrane region" description="Helical" evidence="7">
    <location>
        <begin position="417"/>
        <end position="438"/>
    </location>
</feature>
<dbReference type="EMBL" id="FO082274">
    <property type="protein sequence ID" value="CCO16751.1"/>
    <property type="molecule type" value="Genomic_DNA"/>
</dbReference>
<evidence type="ECO:0000313" key="9">
    <source>
        <dbReference type="EMBL" id="CCO16751.1"/>
    </source>
</evidence>
<evidence type="ECO:0000259" key="8">
    <source>
        <dbReference type="PROSITE" id="PS50850"/>
    </source>
</evidence>
<dbReference type="GO" id="GO:0016020">
    <property type="term" value="C:membrane"/>
    <property type="evidence" value="ECO:0007669"/>
    <property type="project" value="UniProtKB-SubCell"/>
</dbReference>
<sequence length="540" mass="56648">MKRGESNKRSDVKASSTNSSHHRLRTTKSMHTDGQRKQRRTRLRGRGTLACASSSVSSSKGDNFAIPLSTIVSILAVMLAAFFHLLGFTATGPITPELVKHFDIPGSKIGYLTSAYPLGMFFALFLWPRLSDLPMVGRKKVITLSLLGVGTFLLAQAKCVSLGYSFETFLILRVLAGCCAGASPVIKAYLADIGSSVSASMRAASKKATREAATTDKADMNANNNNAAIAAKRYENGAFTARLMGWREACCTLAFVVGPTVGGIICSGLSLSATIAFTGYASILASILVFVLVVEPTSAQTINVVADGSTEKSKNEGGGSSNDANANVDALYDSQNLSCPLGVSLVAAVGTICVTSFLYNAGQSTFDSFFPLVISRTVGMGPTMIGATLTSLSLVSLSISTLLFAPIFKFFGLTKTCGIGLALVAIGLAMIGVSTTAFTTGLGAFFYVCGVPLFTPSIPILLMQCVPTTSRGAVMGFDSAINSSARIITPVLLGSVFAASRGKAFLCAATCVGAAFVIVVIRSFVVFRETRVKYFPSRNQ</sequence>
<gene>
    <name evidence="9" type="ORF">Bathy05g00040</name>
</gene>
<evidence type="ECO:0000256" key="6">
    <source>
        <dbReference type="SAM" id="MobiDB-lite"/>
    </source>
</evidence>
<dbReference type="AlphaFoldDB" id="K8EFE5"/>
<dbReference type="OrthoDB" id="10262656at2759"/>
<feature type="transmembrane region" description="Helical" evidence="7">
    <location>
        <begin position="142"/>
        <end position="164"/>
    </location>
</feature>
<name>K8EFE5_9CHLO</name>
<feature type="transmembrane region" description="Helical" evidence="7">
    <location>
        <begin position="249"/>
        <end position="271"/>
    </location>
</feature>
<feature type="transmembrane region" description="Helical" evidence="7">
    <location>
        <begin position="341"/>
        <end position="362"/>
    </location>
</feature>
<feature type="transmembrane region" description="Helical" evidence="7">
    <location>
        <begin position="64"/>
        <end position="89"/>
    </location>
</feature>
<dbReference type="GeneID" id="19015508"/>
<comment type="subcellular location">
    <subcellularLocation>
        <location evidence="1">Membrane</location>
        <topology evidence="1">Multi-pass membrane protein</topology>
    </subcellularLocation>
</comment>
<feature type="transmembrane region" description="Helical" evidence="7">
    <location>
        <begin position="382"/>
        <end position="405"/>
    </location>
</feature>
<keyword evidence="2" id="KW-0813">Transport</keyword>
<evidence type="ECO:0000256" key="4">
    <source>
        <dbReference type="ARBA" id="ARBA00022989"/>
    </source>
</evidence>
<keyword evidence="10" id="KW-1185">Reference proteome</keyword>
<keyword evidence="4 7" id="KW-1133">Transmembrane helix</keyword>
<feature type="domain" description="Major facilitator superfamily (MFS) profile" evidence="8">
    <location>
        <begin position="73"/>
        <end position="531"/>
    </location>
</feature>
<dbReference type="Gene3D" id="1.20.1250.20">
    <property type="entry name" value="MFS general substrate transporter like domains"/>
    <property type="match status" value="1"/>
</dbReference>
<protein>
    <submittedName>
        <fullName evidence="9">Major facilitator superfamily</fullName>
    </submittedName>
</protein>
<dbReference type="InterPro" id="IPR020846">
    <property type="entry name" value="MFS_dom"/>
</dbReference>
<feature type="region of interest" description="Disordered" evidence="6">
    <location>
        <begin position="1"/>
        <end position="59"/>
    </location>
</feature>
<feature type="transmembrane region" description="Helical" evidence="7">
    <location>
        <begin position="170"/>
        <end position="190"/>
    </location>
</feature>
<dbReference type="SUPFAM" id="SSF103473">
    <property type="entry name" value="MFS general substrate transporter"/>
    <property type="match status" value="2"/>
</dbReference>
<proteinExistence type="predicted"/>
<evidence type="ECO:0000256" key="1">
    <source>
        <dbReference type="ARBA" id="ARBA00004141"/>
    </source>
</evidence>
<reference evidence="9 10" key="1">
    <citation type="submission" date="2011-10" db="EMBL/GenBank/DDBJ databases">
        <authorList>
            <person name="Genoscope - CEA"/>
        </authorList>
    </citation>
    <scope>NUCLEOTIDE SEQUENCE [LARGE SCALE GENOMIC DNA]</scope>
    <source>
        <strain evidence="9 10">RCC 1105</strain>
    </source>
</reference>
<dbReference type="PANTHER" id="PTHR23504">
    <property type="entry name" value="MAJOR FACILITATOR SUPERFAMILY DOMAIN-CONTAINING PROTEIN 10"/>
    <property type="match status" value="1"/>
</dbReference>
<dbReference type="KEGG" id="bpg:Bathy05g00040"/>
<feature type="transmembrane region" description="Helical" evidence="7">
    <location>
        <begin position="277"/>
        <end position="294"/>
    </location>
</feature>
<evidence type="ECO:0000256" key="5">
    <source>
        <dbReference type="ARBA" id="ARBA00023136"/>
    </source>
</evidence>
<evidence type="ECO:0000256" key="3">
    <source>
        <dbReference type="ARBA" id="ARBA00022692"/>
    </source>
</evidence>
<feature type="transmembrane region" description="Helical" evidence="7">
    <location>
        <begin position="504"/>
        <end position="527"/>
    </location>
</feature>
<dbReference type="GO" id="GO:0022857">
    <property type="term" value="F:transmembrane transporter activity"/>
    <property type="evidence" value="ECO:0007669"/>
    <property type="project" value="InterPro"/>
</dbReference>
<dbReference type="InterPro" id="IPR036259">
    <property type="entry name" value="MFS_trans_sf"/>
</dbReference>